<dbReference type="WBParaSite" id="Gr19_v10_g12799.t1">
    <property type="protein sequence ID" value="Gr19_v10_g12799.t1"/>
    <property type="gene ID" value="Gr19_v10_g12799"/>
</dbReference>
<evidence type="ECO:0000313" key="1">
    <source>
        <dbReference type="Proteomes" id="UP000887572"/>
    </source>
</evidence>
<keyword evidence="1" id="KW-1185">Reference proteome</keyword>
<dbReference type="Proteomes" id="UP000887572">
    <property type="component" value="Unplaced"/>
</dbReference>
<dbReference type="AlphaFoldDB" id="A0A914H0F8"/>
<sequence length="120" mass="14059">MNAKSELRHLQQCRRAQLTGQKNCPFHCVHQQFLPPNKSHDIPLAIFRQSRKLISEIRERFSNLESKRIYAVAHYLDPRFKDQFWRNEMPPSPKKKCISLRPARINCCSKNANKGLKSTG</sequence>
<name>A0A914H0F8_GLORO</name>
<accession>A0A914H0F8</accession>
<proteinExistence type="predicted"/>
<organism evidence="1 2">
    <name type="scientific">Globodera rostochiensis</name>
    <name type="common">Golden nematode worm</name>
    <name type="synonym">Heterodera rostochiensis</name>
    <dbReference type="NCBI Taxonomy" id="31243"/>
    <lineage>
        <taxon>Eukaryota</taxon>
        <taxon>Metazoa</taxon>
        <taxon>Ecdysozoa</taxon>
        <taxon>Nematoda</taxon>
        <taxon>Chromadorea</taxon>
        <taxon>Rhabditida</taxon>
        <taxon>Tylenchina</taxon>
        <taxon>Tylenchomorpha</taxon>
        <taxon>Tylenchoidea</taxon>
        <taxon>Heteroderidae</taxon>
        <taxon>Heteroderinae</taxon>
        <taxon>Globodera</taxon>
    </lineage>
</organism>
<reference evidence="2" key="1">
    <citation type="submission" date="2022-11" db="UniProtKB">
        <authorList>
            <consortium name="WormBaseParasite"/>
        </authorList>
    </citation>
    <scope>IDENTIFICATION</scope>
</reference>
<evidence type="ECO:0000313" key="2">
    <source>
        <dbReference type="WBParaSite" id="Gr19_v10_g12799.t1"/>
    </source>
</evidence>
<protein>
    <submittedName>
        <fullName evidence="2">Uncharacterized protein</fullName>
    </submittedName>
</protein>